<dbReference type="PANTHER" id="PTHR43273:SF3">
    <property type="entry name" value="ANAEROBIC SULFATASE-MATURATING ENZYME HOMOLOG ASLB-RELATED"/>
    <property type="match status" value="1"/>
</dbReference>
<gene>
    <name evidence="8" type="ORF">P7D78_01630</name>
</gene>
<feature type="domain" description="Radical SAM core" evidence="7">
    <location>
        <begin position="1"/>
        <end position="247"/>
    </location>
</feature>
<dbReference type="SUPFAM" id="SSF102114">
    <property type="entry name" value="Radical SAM enzymes"/>
    <property type="match status" value="1"/>
</dbReference>
<dbReference type="EMBL" id="JARPXM010000001">
    <property type="protein sequence ID" value="MDT2536811.1"/>
    <property type="molecule type" value="Genomic_DNA"/>
</dbReference>
<dbReference type="PANTHER" id="PTHR43273">
    <property type="entry name" value="ANAEROBIC SULFATASE-MATURATING ENZYME HOMOLOG ASLB-RELATED"/>
    <property type="match status" value="1"/>
</dbReference>
<comment type="caution">
    <text evidence="8">The sequence shown here is derived from an EMBL/GenBank/DDBJ whole genome shotgun (WGS) entry which is preliminary data.</text>
</comment>
<organism evidence="8 9">
    <name type="scientific">Enterococcus raffinosus</name>
    <dbReference type="NCBI Taxonomy" id="71452"/>
    <lineage>
        <taxon>Bacteria</taxon>
        <taxon>Bacillati</taxon>
        <taxon>Bacillota</taxon>
        <taxon>Bacilli</taxon>
        <taxon>Lactobacillales</taxon>
        <taxon>Enterococcaceae</taxon>
        <taxon>Enterococcus</taxon>
    </lineage>
</organism>
<keyword evidence="5" id="KW-0411">Iron-sulfur</keyword>
<keyword evidence="4" id="KW-0408">Iron</keyword>
<dbReference type="InterPro" id="IPR023885">
    <property type="entry name" value="4Fe4S-binding_SPASM_dom"/>
</dbReference>
<dbReference type="GO" id="GO:0046872">
    <property type="term" value="F:metal ion binding"/>
    <property type="evidence" value="ECO:0007669"/>
    <property type="project" value="UniProtKB-KW"/>
</dbReference>
<proteinExistence type="inferred from homology"/>
<evidence type="ECO:0000256" key="4">
    <source>
        <dbReference type="ARBA" id="ARBA00023004"/>
    </source>
</evidence>
<reference evidence="8" key="1">
    <citation type="submission" date="2023-03" db="EMBL/GenBank/DDBJ databases">
        <authorList>
            <person name="Shen W."/>
            <person name="Cai J."/>
        </authorList>
    </citation>
    <scope>NUCLEOTIDE SEQUENCE</scope>
    <source>
        <strain evidence="8">B646-2</strain>
    </source>
</reference>
<dbReference type="SFLD" id="SFLDG01384">
    <property type="entry name" value="thioether_bond_formation_requi"/>
    <property type="match status" value="1"/>
</dbReference>
<dbReference type="SFLD" id="SFLDG01067">
    <property type="entry name" value="SPASM/twitch_domain_containing"/>
    <property type="match status" value="1"/>
</dbReference>
<dbReference type="Pfam" id="PF13186">
    <property type="entry name" value="SPASM"/>
    <property type="match status" value="1"/>
</dbReference>
<evidence type="ECO:0000313" key="9">
    <source>
        <dbReference type="Proteomes" id="UP001249240"/>
    </source>
</evidence>
<dbReference type="InterPro" id="IPR034485">
    <property type="entry name" value="Anaerobic_Cys-type_sulfatase-m"/>
</dbReference>
<dbReference type="Pfam" id="PF04055">
    <property type="entry name" value="Radical_SAM"/>
    <property type="match status" value="1"/>
</dbReference>
<evidence type="ECO:0000256" key="3">
    <source>
        <dbReference type="ARBA" id="ARBA00022723"/>
    </source>
</evidence>
<evidence type="ECO:0000256" key="5">
    <source>
        <dbReference type="ARBA" id="ARBA00023014"/>
    </source>
</evidence>
<dbReference type="SFLD" id="SFLDF00289">
    <property type="entry name" value="anaerobic_Cys-type_sulfatase-m"/>
    <property type="match status" value="1"/>
</dbReference>
<evidence type="ECO:0000313" key="8">
    <source>
        <dbReference type="EMBL" id="MDT2536811.1"/>
    </source>
</evidence>
<evidence type="ECO:0000256" key="2">
    <source>
        <dbReference type="ARBA" id="ARBA00022691"/>
    </source>
</evidence>
<dbReference type="RefSeq" id="WP_028020606.1">
    <property type="nucleotide sequence ID" value="NZ_BAAAXM010000016.1"/>
</dbReference>
<evidence type="ECO:0000256" key="1">
    <source>
        <dbReference type="ARBA" id="ARBA00001966"/>
    </source>
</evidence>
<sequence length="370" mass="42657">MKHLSVLIKPASSLCNLRCKYCFYANVSSLREVRSYGKMTREIAAAMLENIYRDLEEGDTLTLAFQGGEPTIAGLDYFEYITDVVAQQKKRVHINYAIQTNGVMINEKWCKFLKTHHFLVGLSIDGHLSHHDSNRVDARGRGTFFRVLETKKLFDRYGIDYNVLCVLTNPLASEGEKVFHFLTEQHINYVQFISCLENLNETKTSNYALTPKGFARFYHQVFQIWLEELRAGRYVSVKLFDDLINLLVRKRVTACGILGNCQIQYVIEADGSVYPCDFYVLDEYRMGYIQESTLRELFEQDLPHKFACERSVISKKCQSCPFQQMCGGGCKRMKDAVYVDDQGYCGYQKLLQEFIPKIGEILTLLREVNA</sequence>
<accession>A0AAW8SS07</accession>
<dbReference type="CDD" id="cd01335">
    <property type="entry name" value="Radical_SAM"/>
    <property type="match status" value="1"/>
</dbReference>
<dbReference type="InterPro" id="IPR007197">
    <property type="entry name" value="rSAM"/>
</dbReference>
<evidence type="ECO:0000259" key="7">
    <source>
        <dbReference type="PROSITE" id="PS51918"/>
    </source>
</evidence>
<keyword evidence="3" id="KW-0479">Metal-binding</keyword>
<dbReference type="SFLD" id="SFLDS00029">
    <property type="entry name" value="Radical_SAM"/>
    <property type="match status" value="1"/>
</dbReference>
<protein>
    <submittedName>
        <fullName evidence="8">SPASM domain-containing protein</fullName>
    </submittedName>
</protein>
<dbReference type="InterPro" id="IPR023867">
    <property type="entry name" value="Sulphatase_maturase_rSAM"/>
</dbReference>
<dbReference type="AlphaFoldDB" id="A0AAW8SS07"/>
<dbReference type="InterPro" id="IPR058240">
    <property type="entry name" value="rSAM_sf"/>
</dbReference>
<dbReference type="Gene3D" id="3.20.20.70">
    <property type="entry name" value="Aldolase class I"/>
    <property type="match status" value="1"/>
</dbReference>
<comment type="cofactor">
    <cofactor evidence="1">
        <name>[4Fe-4S] cluster</name>
        <dbReference type="ChEBI" id="CHEBI:49883"/>
    </cofactor>
</comment>
<keyword evidence="2" id="KW-0949">S-adenosyl-L-methionine</keyword>
<dbReference type="SFLD" id="SFLDG01072">
    <property type="entry name" value="dehydrogenase_like"/>
    <property type="match status" value="1"/>
</dbReference>
<dbReference type="GO" id="GO:0051536">
    <property type="term" value="F:iron-sulfur cluster binding"/>
    <property type="evidence" value="ECO:0007669"/>
    <property type="project" value="UniProtKB-KW"/>
</dbReference>
<dbReference type="GO" id="GO:0016491">
    <property type="term" value="F:oxidoreductase activity"/>
    <property type="evidence" value="ECO:0007669"/>
    <property type="project" value="InterPro"/>
</dbReference>
<dbReference type="InterPro" id="IPR013785">
    <property type="entry name" value="Aldolase_TIM"/>
</dbReference>
<dbReference type="Proteomes" id="UP001249240">
    <property type="component" value="Unassembled WGS sequence"/>
</dbReference>
<name>A0AAW8SS07_9ENTE</name>
<comment type="similarity">
    <text evidence="6">Belongs to the radical SAM superfamily. Anaerobic sulfatase-maturating enzyme family.</text>
</comment>
<evidence type="ECO:0000256" key="6">
    <source>
        <dbReference type="ARBA" id="ARBA00023601"/>
    </source>
</evidence>
<dbReference type="SFLD" id="SFLDG01386">
    <property type="entry name" value="main_SPASM_domain-containing"/>
    <property type="match status" value="1"/>
</dbReference>
<dbReference type="PROSITE" id="PS51918">
    <property type="entry name" value="RADICAL_SAM"/>
    <property type="match status" value="1"/>
</dbReference>
<dbReference type="NCBIfam" id="TIGR04085">
    <property type="entry name" value="rSAM_more_4Fe4S"/>
    <property type="match status" value="1"/>
</dbReference>